<evidence type="ECO:0000313" key="10">
    <source>
        <dbReference type="Proteomes" id="UP000614601"/>
    </source>
</evidence>
<dbReference type="InterPro" id="IPR017972">
    <property type="entry name" value="Cyt_P450_CS"/>
</dbReference>
<keyword evidence="3 7" id="KW-0479">Metal-binding</keyword>
<dbReference type="AlphaFoldDB" id="A0A811KVT3"/>
<dbReference type="GO" id="GO:0020037">
    <property type="term" value="F:heme binding"/>
    <property type="evidence" value="ECO:0007669"/>
    <property type="project" value="InterPro"/>
</dbReference>
<evidence type="ECO:0000256" key="5">
    <source>
        <dbReference type="ARBA" id="ARBA00023004"/>
    </source>
</evidence>
<comment type="caution">
    <text evidence="9">The sequence shown here is derived from an EMBL/GenBank/DDBJ whole genome shotgun (WGS) entry which is preliminary data.</text>
</comment>
<keyword evidence="4 8" id="KW-0560">Oxidoreductase</keyword>
<accession>A0A811KVT3</accession>
<dbReference type="Proteomes" id="UP000783686">
    <property type="component" value="Unassembled WGS sequence"/>
</dbReference>
<proteinExistence type="inferred from homology"/>
<dbReference type="GO" id="GO:0006082">
    <property type="term" value="P:organic acid metabolic process"/>
    <property type="evidence" value="ECO:0007669"/>
    <property type="project" value="TreeGrafter"/>
</dbReference>
<evidence type="ECO:0000256" key="4">
    <source>
        <dbReference type="ARBA" id="ARBA00023002"/>
    </source>
</evidence>
<name>A0A811KVT3_9BILA</name>
<dbReference type="InterPro" id="IPR036396">
    <property type="entry name" value="Cyt_P450_sf"/>
</dbReference>
<gene>
    <name evidence="9" type="ORF">BOKJ2_LOCUS8690</name>
</gene>
<dbReference type="Gene3D" id="1.10.630.10">
    <property type="entry name" value="Cytochrome P450"/>
    <property type="match status" value="1"/>
</dbReference>
<comment type="cofactor">
    <cofactor evidence="1 7">
        <name>heme</name>
        <dbReference type="ChEBI" id="CHEBI:30413"/>
    </cofactor>
</comment>
<dbReference type="GO" id="GO:0016712">
    <property type="term" value="F:oxidoreductase activity, acting on paired donors, with incorporation or reduction of molecular oxygen, reduced flavin or flavoprotein as one donor, and incorporation of one atom of oxygen"/>
    <property type="evidence" value="ECO:0007669"/>
    <property type="project" value="TreeGrafter"/>
</dbReference>
<sequence>MLFYLFLVVLGIAFYNCYWKRRGLPPGPMPAPLIGNAHQIAQYTSSEEALKFWSKKYGDVFTYWIGERPVVAVCEYNKIMHYFVKNGELFQDRPDDESYLAAMGRGSFGVINIGGEIWKSQRRFVLHTLRDFGLGKNLMEERIVEECEAMFQQLEKQRKSGNPMIMLTEYIDVAIGSVINNLLFGYRYNEKNVAEFNDLKQRAQTAVTTAGSPAALICRPNPDFYKHFPLLSGVIERGRKTSMHLTDFFKERVNDHMEDLKNVDLSQLDPTDIVAAFLKERHRLEELGEDHLFTDQQLLVLVFDMWVAGQETTSNTLGWGVAYLIHHPEVQRKAHAELEKVIGSDRTVTTADRPDLPYIQALCNEIQRLCNMVPMNVIHAATEDVEVEGYKLKKGQPITPLISLVLYSDTIFPEPMKFKPERFLDREGKVKKVDELIPFSIGKRQCLGEGLARIEIFLMIANLLNKYRILPGKQMPSLKRHHGITVHITPFECQLESRFK</sequence>
<feature type="binding site" description="axial binding residue" evidence="7">
    <location>
        <position position="446"/>
    </location>
    <ligand>
        <name>heme</name>
        <dbReference type="ChEBI" id="CHEBI:30413"/>
    </ligand>
    <ligandPart>
        <name>Fe</name>
        <dbReference type="ChEBI" id="CHEBI:18248"/>
    </ligandPart>
</feature>
<dbReference type="OrthoDB" id="1055148at2759"/>
<protein>
    <recommendedName>
        <fullName evidence="11">Cytochrome P450</fullName>
    </recommendedName>
</protein>
<keyword evidence="7 8" id="KW-0349">Heme</keyword>
<dbReference type="PROSITE" id="PS00086">
    <property type="entry name" value="CYTOCHROME_P450"/>
    <property type="match status" value="1"/>
</dbReference>
<dbReference type="GO" id="GO:0006805">
    <property type="term" value="P:xenobiotic metabolic process"/>
    <property type="evidence" value="ECO:0007669"/>
    <property type="project" value="TreeGrafter"/>
</dbReference>
<evidence type="ECO:0008006" key="11">
    <source>
        <dbReference type="Google" id="ProtNLM"/>
    </source>
</evidence>
<dbReference type="PRINTS" id="PR00463">
    <property type="entry name" value="EP450I"/>
</dbReference>
<comment type="similarity">
    <text evidence="2 8">Belongs to the cytochrome P450 family.</text>
</comment>
<evidence type="ECO:0000256" key="3">
    <source>
        <dbReference type="ARBA" id="ARBA00022723"/>
    </source>
</evidence>
<dbReference type="CDD" id="cd20617">
    <property type="entry name" value="CYP1_2-like"/>
    <property type="match status" value="1"/>
</dbReference>
<evidence type="ECO:0000256" key="6">
    <source>
        <dbReference type="ARBA" id="ARBA00023033"/>
    </source>
</evidence>
<dbReference type="PANTHER" id="PTHR24300:SF369">
    <property type="entry name" value="CYTOCHROME P450 FAMILY"/>
    <property type="match status" value="1"/>
</dbReference>
<dbReference type="EMBL" id="CAJFDH010000004">
    <property type="protein sequence ID" value="CAD5219930.1"/>
    <property type="molecule type" value="Genomic_DNA"/>
</dbReference>
<evidence type="ECO:0000256" key="7">
    <source>
        <dbReference type="PIRSR" id="PIRSR602401-1"/>
    </source>
</evidence>
<dbReference type="InterPro" id="IPR001128">
    <property type="entry name" value="Cyt_P450"/>
</dbReference>
<dbReference type="InterPro" id="IPR002401">
    <property type="entry name" value="Cyt_P450_E_grp-I"/>
</dbReference>
<keyword evidence="6 8" id="KW-0503">Monooxygenase</keyword>
<keyword evidence="5 7" id="KW-0408">Iron</keyword>
<keyword evidence="10" id="KW-1185">Reference proteome</keyword>
<dbReference type="PANTHER" id="PTHR24300">
    <property type="entry name" value="CYTOCHROME P450 508A4-RELATED"/>
    <property type="match status" value="1"/>
</dbReference>
<dbReference type="Pfam" id="PF00067">
    <property type="entry name" value="p450"/>
    <property type="match status" value="1"/>
</dbReference>
<dbReference type="GO" id="GO:0005737">
    <property type="term" value="C:cytoplasm"/>
    <property type="evidence" value="ECO:0007669"/>
    <property type="project" value="TreeGrafter"/>
</dbReference>
<dbReference type="FunFam" id="1.10.630.10:FF:000036">
    <property type="entry name" value="CYtochrome P450 family"/>
    <property type="match status" value="1"/>
</dbReference>
<dbReference type="EMBL" id="CAJFCW020000004">
    <property type="protein sequence ID" value="CAG9113047.1"/>
    <property type="molecule type" value="Genomic_DNA"/>
</dbReference>
<evidence type="ECO:0000256" key="2">
    <source>
        <dbReference type="ARBA" id="ARBA00010617"/>
    </source>
</evidence>
<dbReference type="SUPFAM" id="SSF48264">
    <property type="entry name" value="Cytochrome P450"/>
    <property type="match status" value="1"/>
</dbReference>
<organism evidence="9 10">
    <name type="scientific">Bursaphelenchus okinawaensis</name>
    <dbReference type="NCBI Taxonomy" id="465554"/>
    <lineage>
        <taxon>Eukaryota</taxon>
        <taxon>Metazoa</taxon>
        <taxon>Ecdysozoa</taxon>
        <taxon>Nematoda</taxon>
        <taxon>Chromadorea</taxon>
        <taxon>Rhabditida</taxon>
        <taxon>Tylenchina</taxon>
        <taxon>Tylenchomorpha</taxon>
        <taxon>Aphelenchoidea</taxon>
        <taxon>Aphelenchoididae</taxon>
        <taxon>Bursaphelenchus</taxon>
    </lineage>
</organism>
<dbReference type="GO" id="GO:0005506">
    <property type="term" value="F:iron ion binding"/>
    <property type="evidence" value="ECO:0007669"/>
    <property type="project" value="InterPro"/>
</dbReference>
<evidence type="ECO:0000256" key="8">
    <source>
        <dbReference type="RuleBase" id="RU000461"/>
    </source>
</evidence>
<dbReference type="PRINTS" id="PR00385">
    <property type="entry name" value="P450"/>
</dbReference>
<dbReference type="Proteomes" id="UP000614601">
    <property type="component" value="Unassembled WGS sequence"/>
</dbReference>
<reference evidence="9" key="1">
    <citation type="submission" date="2020-09" db="EMBL/GenBank/DDBJ databases">
        <authorList>
            <person name="Kikuchi T."/>
        </authorList>
    </citation>
    <scope>NUCLEOTIDE SEQUENCE</scope>
    <source>
        <strain evidence="9">SH1</strain>
    </source>
</reference>
<evidence type="ECO:0000256" key="1">
    <source>
        <dbReference type="ARBA" id="ARBA00001971"/>
    </source>
</evidence>
<evidence type="ECO:0000313" key="9">
    <source>
        <dbReference type="EMBL" id="CAD5219930.1"/>
    </source>
</evidence>
<dbReference type="InterPro" id="IPR050182">
    <property type="entry name" value="Cytochrome_P450_fam2"/>
</dbReference>